<dbReference type="SUPFAM" id="SSF48452">
    <property type="entry name" value="TPR-like"/>
    <property type="match status" value="1"/>
</dbReference>
<feature type="compositionally biased region" description="Polar residues" evidence="4">
    <location>
        <begin position="1"/>
        <end position="10"/>
    </location>
</feature>
<sequence>MAASMNNSTDGAIASNLREDTPKWQGSIDNNQEGLRKGGVHGPTADIGVSKVQRPEDLQRDWDVLMQPLVTEDKTLLNLLAFFDPDAIPHSLLLNNRAHITEPNLQFLTDFHEVYNAVTSLRRASLFDPSSTRKVIKLQRSVQNAVMSRLTEADKMLYIDCAIQILSSSFPNSWMERTDQQGFGWKSWQTVNAVLPHVNHLVELAKECPFNLPNMELFAELIFRTGTYLWEREQPTKARCLFDYGLSLPIDRCTANYAHAWRLLGHIALDLAQPESALGAYQKALKIRLELEEYSPPIADVYESIACSYTEMGKVTEAFEYLSKAEAIHNAHNPLHVARTHAIYAMTYLRAGRPGEALEALEKCWLLQNLTEEQIIDSEYPKHSGDIVLLARIKYAQGVQSEAQQLASKTVSIRRDLYGDHSPRVADSMFLVTQLLEGADEHALAAKMLRQIVDLSRGVSEMQGHLARSLWFLGKLERRLGDIDSAERLQAEAFNERNKLDGIGPLSENVDECFTSLVSWMLW</sequence>
<dbReference type="Proteomes" id="UP001148299">
    <property type="component" value="Unassembled WGS sequence"/>
</dbReference>
<dbReference type="SMART" id="SM00028">
    <property type="entry name" value="TPR"/>
    <property type="match status" value="2"/>
</dbReference>
<evidence type="ECO:0000259" key="5">
    <source>
        <dbReference type="Pfam" id="PF25000"/>
    </source>
</evidence>
<reference evidence="6" key="1">
    <citation type="submission" date="2022-12" db="EMBL/GenBank/DDBJ databases">
        <authorList>
            <person name="Petersen C."/>
        </authorList>
    </citation>
    <scope>NUCLEOTIDE SEQUENCE</scope>
    <source>
        <strain evidence="6">IBT 35675</strain>
    </source>
</reference>
<evidence type="ECO:0000313" key="6">
    <source>
        <dbReference type="EMBL" id="KAJ5341574.1"/>
    </source>
</evidence>
<name>A0A9W9QRD9_PENBR</name>
<dbReference type="PANTHER" id="PTHR45641">
    <property type="entry name" value="TETRATRICOPEPTIDE REPEAT PROTEIN (AFU_ORTHOLOGUE AFUA_6G03870)"/>
    <property type="match status" value="1"/>
</dbReference>
<keyword evidence="2 3" id="KW-0802">TPR repeat</keyword>
<evidence type="ECO:0000313" key="7">
    <source>
        <dbReference type="Proteomes" id="UP001148299"/>
    </source>
</evidence>
<dbReference type="EMBL" id="JAPZBR010000008">
    <property type="protein sequence ID" value="KAJ5341574.1"/>
    <property type="molecule type" value="Genomic_DNA"/>
</dbReference>
<gene>
    <name evidence="6" type="ORF">N7541_010698</name>
</gene>
<reference evidence="6" key="2">
    <citation type="journal article" date="2023" name="IMA Fungus">
        <title>Comparative genomic study of the Penicillium genus elucidates a diverse pangenome and 15 lateral gene transfer events.</title>
        <authorList>
            <person name="Petersen C."/>
            <person name="Sorensen T."/>
            <person name="Nielsen M.R."/>
            <person name="Sondergaard T.E."/>
            <person name="Sorensen J.L."/>
            <person name="Fitzpatrick D.A."/>
            <person name="Frisvad J.C."/>
            <person name="Nielsen K.L."/>
        </authorList>
    </citation>
    <scope>NUCLEOTIDE SEQUENCE</scope>
    <source>
        <strain evidence="6">IBT 35675</strain>
    </source>
</reference>
<keyword evidence="7" id="KW-1185">Reference proteome</keyword>
<dbReference type="PANTHER" id="PTHR45641:SF19">
    <property type="entry name" value="NEPHROCYSTIN-3"/>
    <property type="match status" value="1"/>
</dbReference>
<feature type="region of interest" description="Disordered" evidence="4">
    <location>
        <begin position="1"/>
        <end position="47"/>
    </location>
</feature>
<comment type="caution">
    <text evidence="6">The sequence shown here is derived from an EMBL/GenBank/DDBJ whole genome shotgun (WGS) entry which is preliminary data.</text>
</comment>
<dbReference type="InterPro" id="IPR056681">
    <property type="entry name" value="DUF7779"/>
</dbReference>
<keyword evidence="1" id="KW-0677">Repeat</keyword>
<feature type="repeat" description="TPR" evidence="3">
    <location>
        <begin position="258"/>
        <end position="291"/>
    </location>
</feature>
<proteinExistence type="predicted"/>
<organism evidence="6 7">
    <name type="scientific">Penicillium brevicompactum</name>
    <dbReference type="NCBI Taxonomy" id="5074"/>
    <lineage>
        <taxon>Eukaryota</taxon>
        <taxon>Fungi</taxon>
        <taxon>Dikarya</taxon>
        <taxon>Ascomycota</taxon>
        <taxon>Pezizomycotina</taxon>
        <taxon>Eurotiomycetes</taxon>
        <taxon>Eurotiomycetidae</taxon>
        <taxon>Eurotiales</taxon>
        <taxon>Aspergillaceae</taxon>
        <taxon>Penicillium</taxon>
    </lineage>
</organism>
<dbReference type="InterPro" id="IPR019734">
    <property type="entry name" value="TPR_rpt"/>
</dbReference>
<dbReference type="Gene3D" id="1.25.40.10">
    <property type="entry name" value="Tetratricopeptide repeat domain"/>
    <property type="match status" value="2"/>
</dbReference>
<dbReference type="Pfam" id="PF13424">
    <property type="entry name" value="TPR_12"/>
    <property type="match status" value="1"/>
</dbReference>
<evidence type="ECO:0000256" key="3">
    <source>
        <dbReference type="PROSITE-ProRule" id="PRU00339"/>
    </source>
</evidence>
<protein>
    <recommendedName>
        <fullName evidence="5">DUF7779 domain-containing protein</fullName>
    </recommendedName>
</protein>
<dbReference type="PROSITE" id="PS50005">
    <property type="entry name" value="TPR"/>
    <property type="match status" value="1"/>
</dbReference>
<evidence type="ECO:0000256" key="4">
    <source>
        <dbReference type="SAM" id="MobiDB-lite"/>
    </source>
</evidence>
<evidence type="ECO:0000256" key="1">
    <source>
        <dbReference type="ARBA" id="ARBA00022737"/>
    </source>
</evidence>
<feature type="domain" description="DUF7779" evidence="5">
    <location>
        <begin position="70"/>
        <end position="154"/>
    </location>
</feature>
<dbReference type="AlphaFoldDB" id="A0A9W9QRD9"/>
<accession>A0A9W9QRD9</accession>
<dbReference type="InterPro" id="IPR011990">
    <property type="entry name" value="TPR-like_helical_dom_sf"/>
</dbReference>
<evidence type="ECO:0000256" key="2">
    <source>
        <dbReference type="ARBA" id="ARBA00022803"/>
    </source>
</evidence>
<dbReference type="Pfam" id="PF25000">
    <property type="entry name" value="DUF7779"/>
    <property type="match status" value="1"/>
</dbReference>